<dbReference type="eggNOG" id="COG3437">
    <property type="taxonomic scope" value="Bacteria"/>
</dbReference>
<dbReference type="Pfam" id="PF13487">
    <property type="entry name" value="HD_5"/>
    <property type="match status" value="1"/>
</dbReference>
<dbReference type="InterPro" id="IPR037522">
    <property type="entry name" value="HD_GYP_dom"/>
</dbReference>
<dbReference type="CDD" id="cd00077">
    <property type="entry name" value="HDc"/>
    <property type="match status" value="1"/>
</dbReference>
<dbReference type="GO" id="GO:0000160">
    <property type="term" value="P:phosphorelay signal transduction system"/>
    <property type="evidence" value="ECO:0007669"/>
    <property type="project" value="InterPro"/>
</dbReference>
<dbReference type="PROSITE" id="PS51832">
    <property type="entry name" value="HD_GYP"/>
    <property type="match status" value="1"/>
</dbReference>
<dbReference type="Proteomes" id="UP000001441">
    <property type="component" value="Chromosome"/>
</dbReference>
<keyword evidence="1" id="KW-0597">Phosphoprotein</keyword>
<dbReference type="Gene3D" id="1.10.3210.10">
    <property type="entry name" value="Hypothetical protein af1432"/>
    <property type="match status" value="1"/>
</dbReference>
<dbReference type="RefSeq" id="WP_012971691.1">
    <property type="nucleotide sequence ID" value="NC_013851.1"/>
</dbReference>
<evidence type="ECO:0000259" key="3">
    <source>
        <dbReference type="PROSITE" id="PS50110"/>
    </source>
</evidence>
<gene>
    <name evidence="5" type="ordered locus">Alvin_2509</name>
</gene>
<dbReference type="PROSITE" id="PS50110">
    <property type="entry name" value="RESPONSE_REGULATORY"/>
    <property type="match status" value="1"/>
</dbReference>
<dbReference type="InterPro" id="IPR011006">
    <property type="entry name" value="CheY-like_superfamily"/>
</dbReference>
<feature type="domain" description="Response regulatory" evidence="3">
    <location>
        <begin position="11"/>
        <end position="130"/>
    </location>
</feature>
<protein>
    <submittedName>
        <fullName evidence="5">Response regulator receiver modulated metal dependent phosphohydrolase</fullName>
    </submittedName>
</protein>
<dbReference type="PANTHER" id="PTHR45228">
    <property type="entry name" value="CYCLIC DI-GMP PHOSPHODIESTERASE TM_0186-RELATED"/>
    <property type="match status" value="1"/>
</dbReference>
<name>D3RNQ6_ALLVD</name>
<reference evidence="5 6" key="1">
    <citation type="journal article" date="2011" name="Stand. Genomic Sci.">
        <title>Complete genome sequence of Allochromatium vinosum DSM 180(T).</title>
        <authorList>
            <person name="Weissgerber T."/>
            <person name="Zigann R."/>
            <person name="Bruce D."/>
            <person name="Chang Y.J."/>
            <person name="Detter J.C."/>
            <person name="Han C."/>
            <person name="Hauser L."/>
            <person name="Jeffries C.D."/>
            <person name="Land M."/>
            <person name="Munk A.C."/>
            <person name="Tapia R."/>
            <person name="Dahl C."/>
        </authorList>
    </citation>
    <scope>NUCLEOTIDE SEQUENCE [LARGE SCALE GENOMIC DNA]</scope>
    <source>
        <strain evidence="6">ATCC 17899 / DSM 180 / NBRC 103801 / NCIMB 10441 / D</strain>
    </source>
</reference>
<dbReference type="SUPFAM" id="SSF52172">
    <property type="entry name" value="CheY-like"/>
    <property type="match status" value="1"/>
</dbReference>
<dbReference type="Gene3D" id="3.40.50.2300">
    <property type="match status" value="1"/>
</dbReference>
<dbReference type="GO" id="GO:0008081">
    <property type="term" value="F:phosphoric diester hydrolase activity"/>
    <property type="evidence" value="ECO:0007669"/>
    <property type="project" value="UniProtKB-ARBA"/>
</dbReference>
<dbReference type="InterPro" id="IPR001789">
    <property type="entry name" value="Sig_transdc_resp-reg_receiver"/>
</dbReference>
<dbReference type="Pfam" id="PF00072">
    <property type="entry name" value="Response_reg"/>
    <property type="match status" value="1"/>
</dbReference>
<organism evidence="5 6">
    <name type="scientific">Allochromatium vinosum (strain ATCC 17899 / DSM 180 / NBRC 103801 / NCIMB 10441 / D)</name>
    <name type="common">Chromatium vinosum</name>
    <dbReference type="NCBI Taxonomy" id="572477"/>
    <lineage>
        <taxon>Bacteria</taxon>
        <taxon>Pseudomonadati</taxon>
        <taxon>Pseudomonadota</taxon>
        <taxon>Gammaproteobacteria</taxon>
        <taxon>Chromatiales</taxon>
        <taxon>Chromatiaceae</taxon>
        <taxon>Allochromatium</taxon>
    </lineage>
</organism>
<dbReference type="PANTHER" id="PTHR45228:SF1">
    <property type="entry name" value="CYCLIC DI-GMP PHOSPHODIESTERASE TM_0186"/>
    <property type="match status" value="1"/>
</dbReference>
<evidence type="ECO:0000256" key="2">
    <source>
        <dbReference type="SAM" id="Coils"/>
    </source>
</evidence>
<accession>D3RNQ6</accession>
<feature type="coiled-coil region" evidence="2">
    <location>
        <begin position="129"/>
        <end position="163"/>
    </location>
</feature>
<proteinExistence type="predicted"/>
<dbReference type="SUPFAM" id="SSF109604">
    <property type="entry name" value="HD-domain/PDEase-like"/>
    <property type="match status" value="1"/>
</dbReference>
<dbReference type="HOGENOM" id="CLU_000445_92_10_6"/>
<dbReference type="OrthoDB" id="9802066at2"/>
<keyword evidence="2" id="KW-0175">Coiled coil</keyword>
<dbReference type="EMBL" id="CP001896">
    <property type="protein sequence ID" value="ADC63421.1"/>
    <property type="molecule type" value="Genomic_DNA"/>
</dbReference>
<evidence type="ECO:0000313" key="5">
    <source>
        <dbReference type="EMBL" id="ADC63421.1"/>
    </source>
</evidence>
<evidence type="ECO:0000259" key="4">
    <source>
        <dbReference type="PROSITE" id="PS51832"/>
    </source>
</evidence>
<dbReference type="SMART" id="SM00471">
    <property type="entry name" value="HDc"/>
    <property type="match status" value="1"/>
</dbReference>
<dbReference type="SMART" id="SM00448">
    <property type="entry name" value="REC"/>
    <property type="match status" value="1"/>
</dbReference>
<evidence type="ECO:0000313" key="6">
    <source>
        <dbReference type="Proteomes" id="UP000001441"/>
    </source>
</evidence>
<dbReference type="KEGG" id="alv:Alvin_2509"/>
<dbReference type="InterPro" id="IPR052020">
    <property type="entry name" value="Cyclic_di-GMP/3'3'-cGAMP_PDE"/>
</dbReference>
<dbReference type="STRING" id="572477.Alvin_2509"/>
<evidence type="ECO:0000256" key="1">
    <source>
        <dbReference type="PROSITE-ProRule" id="PRU00169"/>
    </source>
</evidence>
<keyword evidence="6" id="KW-1185">Reference proteome</keyword>
<dbReference type="InterPro" id="IPR003607">
    <property type="entry name" value="HD/PDEase_dom"/>
</dbReference>
<feature type="domain" description="HD-GYP" evidence="4">
    <location>
        <begin position="157"/>
        <end position="354"/>
    </location>
</feature>
<sequence length="355" mass="40422">MNLDQNLFDAEILIVDDERPNILLLERLLKASGYSRIRGTDDPRRVRDLLGERDTDIVLLDLRMPYMDGFQIMEAIQSTVEAGDDYLPVLMLTAEHDPRIKLRALELGATDFLLKPFDRAEVASRVRNILQVRLLNKRVRQQNAELESKVRERTRELDETRLEIIRRLGLAAEYRDNETGLHIVRMSLFAQAIALRHGLSPEQAELLMNAAPMHDIGKIGIPDRVLLKKDKLDSDEWHIMRRHTTIGAQMLSGHSSPLLRMAADIALSHHERWDGGGYPQGLSGESISLEARIVAVADVFDALLAERPYKKAWPEHEAIAEIERLAGHQFDPAVVESFLSALPELREIRARYQDS</sequence>
<dbReference type="CDD" id="cd17551">
    <property type="entry name" value="REC_RpfG-like"/>
    <property type="match status" value="1"/>
</dbReference>
<feature type="modified residue" description="4-aspartylphosphate" evidence="1">
    <location>
        <position position="61"/>
    </location>
</feature>
<dbReference type="AlphaFoldDB" id="D3RNQ6"/>